<evidence type="ECO:0000256" key="1">
    <source>
        <dbReference type="SAM" id="Phobius"/>
    </source>
</evidence>
<gene>
    <name evidence="2" type="ORF">COZ71_05390</name>
</gene>
<evidence type="ECO:0000313" key="3">
    <source>
        <dbReference type="Proteomes" id="UP000229297"/>
    </source>
</evidence>
<sequence length="61" mass="7323">MRIAARMVYPTDSGYIFFYLTTHLFFLAKIHRLCYNKLIILALNVHKYNVKQYKLQEIAPE</sequence>
<organism evidence="2 3">
    <name type="scientific">Candidatus Desantisbacteria bacterium CG_4_8_14_3_um_filter_40_12</name>
    <dbReference type="NCBI Taxonomy" id="1974545"/>
    <lineage>
        <taxon>Bacteria</taxon>
        <taxon>Candidatus Desantisiibacteriota</taxon>
    </lineage>
</organism>
<evidence type="ECO:0000313" key="2">
    <source>
        <dbReference type="EMBL" id="PIX17048.1"/>
    </source>
</evidence>
<dbReference type="AlphaFoldDB" id="A0A2M7JCD3"/>
<proteinExistence type="predicted"/>
<dbReference type="Proteomes" id="UP000229297">
    <property type="component" value="Unassembled WGS sequence"/>
</dbReference>
<dbReference type="EMBL" id="PFIC01000147">
    <property type="protein sequence ID" value="PIX17048.1"/>
    <property type="molecule type" value="Genomic_DNA"/>
</dbReference>
<reference evidence="3" key="1">
    <citation type="submission" date="2017-09" db="EMBL/GenBank/DDBJ databases">
        <title>Depth-based differentiation of microbial function through sediment-hosted aquifers and enrichment of novel symbionts in the deep terrestrial subsurface.</title>
        <authorList>
            <person name="Probst A.J."/>
            <person name="Ladd B."/>
            <person name="Jarett J.K."/>
            <person name="Geller-Mcgrath D.E."/>
            <person name="Sieber C.M.K."/>
            <person name="Emerson J.B."/>
            <person name="Anantharaman K."/>
            <person name="Thomas B.C."/>
            <person name="Malmstrom R."/>
            <person name="Stieglmeier M."/>
            <person name="Klingl A."/>
            <person name="Woyke T."/>
            <person name="Ryan C.M."/>
            <person name="Banfield J.F."/>
        </authorList>
    </citation>
    <scope>NUCLEOTIDE SEQUENCE [LARGE SCALE GENOMIC DNA]</scope>
</reference>
<keyword evidence="1" id="KW-0812">Transmembrane</keyword>
<accession>A0A2M7JCD3</accession>
<protein>
    <submittedName>
        <fullName evidence="2">Uncharacterized protein</fullName>
    </submittedName>
</protein>
<name>A0A2M7JCD3_9BACT</name>
<keyword evidence="1" id="KW-0472">Membrane</keyword>
<keyword evidence="1" id="KW-1133">Transmembrane helix</keyword>
<comment type="caution">
    <text evidence="2">The sequence shown here is derived from an EMBL/GenBank/DDBJ whole genome shotgun (WGS) entry which is preliminary data.</text>
</comment>
<feature type="transmembrane region" description="Helical" evidence="1">
    <location>
        <begin position="16"/>
        <end position="35"/>
    </location>
</feature>